<dbReference type="EMBL" id="CDMZ01001984">
    <property type="protein sequence ID" value="CEM40155.1"/>
    <property type="molecule type" value="Genomic_DNA"/>
</dbReference>
<feature type="compositionally biased region" description="Basic and acidic residues" evidence="1">
    <location>
        <begin position="91"/>
        <end position="100"/>
    </location>
</feature>
<protein>
    <submittedName>
        <fullName evidence="2">Uncharacterized protein</fullName>
    </submittedName>
</protein>
<accession>A0A0G4H8X6</accession>
<evidence type="ECO:0000313" key="2">
    <source>
        <dbReference type="EMBL" id="CEM40155.1"/>
    </source>
</evidence>
<name>A0A0G4H8X6_9ALVE</name>
<proteinExistence type="predicted"/>
<dbReference type="VEuPathDB" id="CryptoDB:Cvel_866"/>
<feature type="compositionally biased region" description="Low complexity" evidence="1">
    <location>
        <begin position="38"/>
        <end position="52"/>
    </location>
</feature>
<dbReference type="AlphaFoldDB" id="A0A0G4H8X6"/>
<feature type="region of interest" description="Disordered" evidence="1">
    <location>
        <begin position="1"/>
        <end position="107"/>
    </location>
</feature>
<reference evidence="2" key="1">
    <citation type="submission" date="2014-11" db="EMBL/GenBank/DDBJ databases">
        <authorList>
            <person name="Otto D Thomas"/>
            <person name="Naeem Raeece"/>
        </authorList>
    </citation>
    <scope>NUCLEOTIDE SEQUENCE</scope>
</reference>
<feature type="compositionally biased region" description="Acidic residues" evidence="1">
    <location>
        <begin position="63"/>
        <end position="76"/>
    </location>
</feature>
<sequence>MIRRISDEGTSEASHRILRPRRVDPEPREEASAEDAEVSSYRSRAASSVGLDCDTDLERDLDRDEDASDDEGDGGGDGELPPPPFPGAYQRPERGPDRQPRKQRSKMLAETKKELERLKKWKSRWSWLVRLAKKASGRKCFAKVGRKAGGKRLSALIEIMHSIICCLYRENEQGENEDCDPEKDAKCEKECFKTLLGRLLRRCEFECAEEVKEILRERMRQGKVRGRGIGQLTEACIEEVFDAYSSRHAAPSWLALLAIIEKRKISDEGYEDLRKEVGEASAHVLFGVRLPERFPPIKWLRERRREFAKATGTPIYQLASAETGAPPSAATSFLESIQADLLNPALEPLLDLKKLGEELKEKGREGMIRPVDLPILIVNVAGDAHEVWRALGYVRQHIHLHTFAYHLWVLPELWESAYGQRPVAIGREGESYDSMRRMLWIFLHECEALMQNHYRVTFLFLLSALSRSGVDLTEEEEEAVQTFEKTTWEGEWLEEAERKGRKAKKTKQRFADGANKGAGKEKSFARLAVLRKICDESGTVPCRAIEVRLNLFLSPDKKYFQTGSGRYRAMRLGYSCPGCAEKM</sequence>
<organism evidence="2">
    <name type="scientific">Chromera velia CCMP2878</name>
    <dbReference type="NCBI Taxonomy" id="1169474"/>
    <lineage>
        <taxon>Eukaryota</taxon>
        <taxon>Sar</taxon>
        <taxon>Alveolata</taxon>
        <taxon>Colpodellida</taxon>
        <taxon>Chromeraceae</taxon>
        <taxon>Chromera</taxon>
    </lineage>
</organism>
<feature type="compositionally biased region" description="Basic and acidic residues" evidence="1">
    <location>
        <begin position="21"/>
        <end position="31"/>
    </location>
</feature>
<gene>
    <name evidence="2" type="ORF">Cvel_866</name>
</gene>
<evidence type="ECO:0000256" key="1">
    <source>
        <dbReference type="SAM" id="MobiDB-lite"/>
    </source>
</evidence>